<evidence type="ECO:0000313" key="3">
    <source>
        <dbReference type="Proteomes" id="UP000074294"/>
    </source>
</evidence>
<keyword evidence="1" id="KW-0812">Transmembrane</keyword>
<dbReference type="STRING" id="1776334.APZ16_01120"/>
<reference evidence="2 3" key="1">
    <citation type="journal article" date="2016" name="Nat. Microbiol.">
        <title>Genomic inference of the metabolism of cosmopolitan subsurface Archaea, Hadesarchaea.</title>
        <authorList>
            <person name="Baker B.J."/>
            <person name="Saw J.H."/>
            <person name="Lind A.E."/>
            <person name="Lazar C.S."/>
            <person name="Hinrichs K.-U."/>
            <person name="Teske A.P."/>
            <person name="Ettema T.J."/>
        </authorList>
    </citation>
    <scope>NUCLEOTIDE SEQUENCE [LARGE SCALE GENOMIC DNA]</scope>
</reference>
<dbReference type="Proteomes" id="UP000074294">
    <property type="component" value="Unassembled WGS sequence"/>
</dbReference>
<sequence>MPVIVFVSISRCSMKEILRFGNAILMALIGLGAAFVSFAAIARFARDDEEITIIVVNNSSFMSFAFFCPRIAYALLGQGALGSLAASPAGGIFID</sequence>
<evidence type="ECO:0000256" key="1">
    <source>
        <dbReference type="SAM" id="Phobius"/>
    </source>
</evidence>
<feature type="transmembrane region" description="Helical" evidence="1">
    <location>
        <begin position="75"/>
        <end position="94"/>
    </location>
</feature>
<keyword evidence="1" id="KW-1133">Transmembrane helix</keyword>
<dbReference type="EMBL" id="LQMQ01000031">
    <property type="protein sequence ID" value="KUO40935.1"/>
    <property type="molecule type" value="Genomic_DNA"/>
</dbReference>
<protein>
    <submittedName>
        <fullName evidence="2">Uncharacterized protein</fullName>
    </submittedName>
</protein>
<feature type="transmembrane region" description="Helical" evidence="1">
    <location>
        <begin position="20"/>
        <end position="45"/>
    </location>
</feature>
<dbReference type="AlphaFoldDB" id="A0A147JWR4"/>
<name>A0A147JWR4_HADYE</name>
<keyword evidence="1" id="KW-0472">Membrane</keyword>
<organism evidence="2 3">
    <name type="scientific">Hadarchaeum yellowstonense</name>
    <dbReference type="NCBI Taxonomy" id="1776334"/>
    <lineage>
        <taxon>Archaea</taxon>
        <taxon>Methanobacteriati</taxon>
        <taxon>Candidatus Hadarchaeota</taxon>
        <taxon>Candidatus Hadarchaeia</taxon>
        <taxon>Candidatus Hadarchaeales</taxon>
        <taxon>Candidatus Hadarchaeaceae</taxon>
        <taxon>Candidatus Hadarchaeum</taxon>
    </lineage>
</organism>
<accession>A0A147JWR4</accession>
<proteinExistence type="predicted"/>
<gene>
    <name evidence="2" type="ORF">APZ16_01120</name>
</gene>
<comment type="caution">
    <text evidence="2">The sequence shown here is derived from an EMBL/GenBank/DDBJ whole genome shotgun (WGS) entry which is preliminary data.</text>
</comment>
<evidence type="ECO:0000313" key="2">
    <source>
        <dbReference type="EMBL" id="KUO40935.1"/>
    </source>
</evidence>